<dbReference type="EMBL" id="WSZM01000850">
    <property type="protein sequence ID" value="KAF4029273.1"/>
    <property type="molecule type" value="Genomic_DNA"/>
</dbReference>
<feature type="compositionally biased region" description="Acidic residues" evidence="1">
    <location>
        <begin position="148"/>
        <end position="158"/>
    </location>
</feature>
<organism evidence="2 3">
    <name type="scientific">Phytophthora infestans</name>
    <name type="common">Potato late blight agent</name>
    <name type="synonym">Botrytis infestans</name>
    <dbReference type="NCBI Taxonomy" id="4787"/>
    <lineage>
        <taxon>Eukaryota</taxon>
        <taxon>Sar</taxon>
        <taxon>Stramenopiles</taxon>
        <taxon>Oomycota</taxon>
        <taxon>Peronosporomycetes</taxon>
        <taxon>Peronosporales</taxon>
        <taxon>Peronosporaceae</taxon>
        <taxon>Phytophthora</taxon>
    </lineage>
</organism>
<evidence type="ECO:0000256" key="1">
    <source>
        <dbReference type="SAM" id="MobiDB-lite"/>
    </source>
</evidence>
<dbReference type="AlphaFoldDB" id="A0A833S7S5"/>
<name>A0A833S7S5_PHYIN</name>
<sequence>MRQLALHSKFVATREMPVTRGKARLMESQEEEEVGQALSQQLPETQGEQETAEQNSSTEVEAAEIDLKEMAKQLTTTLKHLLTSHRQLETDAAMIQAGMDELHQMQEAASYRGFNLEAAERIVGRLKNASSTILTFGDASQGGRPEDEGGDNEEDTME</sequence>
<keyword evidence="3" id="KW-1185">Reference proteome</keyword>
<feature type="compositionally biased region" description="Polar residues" evidence="1">
    <location>
        <begin position="37"/>
        <end position="59"/>
    </location>
</feature>
<evidence type="ECO:0000313" key="3">
    <source>
        <dbReference type="Proteomes" id="UP000602510"/>
    </source>
</evidence>
<accession>A0A833S7S5</accession>
<feature type="region of interest" description="Disordered" evidence="1">
    <location>
        <begin position="21"/>
        <end position="60"/>
    </location>
</feature>
<reference evidence="2" key="1">
    <citation type="submission" date="2020-04" db="EMBL/GenBank/DDBJ databases">
        <title>Hybrid Assembly of Korean Phytophthora infestans isolates.</title>
        <authorList>
            <person name="Prokchorchik M."/>
            <person name="Lee Y."/>
            <person name="Seo J."/>
            <person name="Cho J.-H."/>
            <person name="Park Y.-E."/>
            <person name="Jang D.-C."/>
            <person name="Im J.-S."/>
            <person name="Choi J.-G."/>
            <person name="Park H.-J."/>
            <person name="Lee G.-B."/>
            <person name="Lee Y.-G."/>
            <person name="Hong S.-Y."/>
            <person name="Cho K."/>
            <person name="Sohn K.H."/>
        </authorList>
    </citation>
    <scope>NUCLEOTIDE SEQUENCE</scope>
    <source>
        <strain evidence="2">KR_1_A1</strain>
    </source>
</reference>
<comment type="caution">
    <text evidence="2">The sequence shown here is derived from an EMBL/GenBank/DDBJ whole genome shotgun (WGS) entry which is preliminary data.</text>
</comment>
<protein>
    <submittedName>
        <fullName evidence="2">Uncharacterized protein</fullName>
    </submittedName>
</protein>
<gene>
    <name evidence="2" type="ORF">GN244_ATG19000</name>
</gene>
<proteinExistence type="predicted"/>
<evidence type="ECO:0000313" key="2">
    <source>
        <dbReference type="EMBL" id="KAF4029273.1"/>
    </source>
</evidence>
<feature type="region of interest" description="Disordered" evidence="1">
    <location>
        <begin position="134"/>
        <end position="158"/>
    </location>
</feature>
<dbReference type="Proteomes" id="UP000602510">
    <property type="component" value="Unassembled WGS sequence"/>
</dbReference>